<gene>
    <name evidence="2" type="primary">madL</name>
    <name evidence="2" type="ORF">WJT86_11145</name>
</gene>
<proteinExistence type="predicted"/>
<name>A0ABV0BKY1_9HYPH</name>
<evidence type="ECO:0000256" key="1">
    <source>
        <dbReference type="SAM" id="Phobius"/>
    </source>
</evidence>
<evidence type="ECO:0000313" key="2">
    <source>
        <dbReference type="EMBL" id="MEN3931608.1"/>
    </source>
</evidence>
<organism evidence="2 3">
    <name type="scientific">Hohaiivirga grylli</name>
    <dbReference type="NCBI Taxonomy" id="3133970"/>
    <lineage>
        <taxon>Bacteria</taxon>
        <taxon>Pseudomonadati</taxon>
        <taxon>Pseudomonadota</taxon>
        <taxon>Alphaproteobacteria</taxon>
        <taxon>Hyphomicrobiales</taxon>
        <taxon>Methylobacteriaceae</taxon>
        <taxon>Hohaiivirga</taxon>
    </lineage>
</organism>
<dbReference type="Proteomes" id="UP001418637">
    <property type="component" value="Unassembled WGS sequence"/>
</dbReference>
<keyword evidence="1" id="KW-0812">Transmembrane</keyword>
<dbReference type="RefSeq" id="WP_346337650.1">
    <property type="nucleotide sequence ID" value="NZ_JBBYXI010000004.1"/>
</dbReference>
<sequence length="124" mass="12849">MAIYGVALLSACMFIGVWIGSTLGYALGLPSDVGGVGFAMVVLMLASEYADKKGWMTDAANSGIKFWSAMYIPIVVAMAMNQNVVAAIKGGPCAILAGIGAVVVMFALVRPLAAMVKPSEDWEG</sequence>
<keyword evidence="1" id="KW-1133">Transmembrane helix</keyword>
<dbReference type="InterPro" id="IPR004690">
    <property type="entry name" value="Maln_transptMadL"/>
</dbReference>
<feature type="transmembrane region" description="Helical" evidence="1">
    <location>
        <begin position="62"/>
        <end position="80"/>
    </location>
</feature>
<evidence type="ECO:0000313" key="3">
    <source>
        <dbReference type="Proteomes" id="UP001418637"/>
    </source>
</evidence>
<keyword evidence="1" id="KW-0472">Membrane</keyword>
<feature type="transmembrane region" description="Helical" evidence="1">
    <location>
        <begin position="7"/>
        <end position="27"/>
    </location>
</feature>
<accession>A0ABV0BKY1</accession>
<dbReference type="Pfam" id="PF03817">
    <property type="entry name" value="MadL"/>
    <property type="match status" value="1"/>
</dbReference>
<dbReference type="NCBIfam" id="TIGR00807">
    <property type="entry name" value="malonate_madL"/>
    <property type="match status" value="1"/>
</dbReference>
<dbReference type="EMBL" id="JBBYXI010000004">
    <property type="protein sequence ID" value="MEN3931608.1"/>
    <property type="molecule type" value="Genomic_DNA"/>
</dbReference>
<reference evidence="2 3" key="1">
    <citation type="submission" date="2024-04" db="EMBL/GenBank/DDBJ databases">
        <title>A novel species isolated from cricket.</title>
        <authorList>
            <person name="Wang H.-C."/>
        </authorList>
    </citation>
    <scope>NUCLEOTIDE SEQUENCE [LARGE SCALE GENOMIC DNA]</scope>
    <source>
        <strain evidence="2 3">WL0021</strain>
    </source>
</reference>
<feature type="transmembrane region" description="Helical" evidence="1">
    <location>
        <begin position="33"/>
        <end position="50"/>
    </location>
</feature>
<protein>
    <submittedName>
        <fullName evidence="2">Malonate transporter subunit MadL</fullName>
    </submittedName>
</protein>
<comment type="caution">
    <text evidence="2">The sequence shown here is derived from an EMBL/GenBank/DDBJ whole genome shotgun (WGS) entry which is preliminary data.</text>
</comment>
<feature type="transmembrane region" description="Helical" evidence="1">
    <location>
        <begin position="86"/>
        <end position="109"/>
    </location>
</feature>
<keyword evidence="3" id="KW-1185">Reference proteome</keyword>